<evidence type="ECO:0000313" key="1">
    <source>
        <dbReference type="EMBL" id="KAK9675802.1"/>
    </source>
</evidence>
<sequence>MLHLRQVRNWRIMSRYVKTKVKVKVKVSVCLYFLTSNNHGIASKLYRLNGRKKPYYVFSLPRGVHMDKDNVSLWGCQGSLLVSYFKSTGLWIWKAGSTEMDSWT</sequence>
<protein>
    <submittedName>
        <fullName evidence="1">Uncharacterized protein</fullName>
    </submittedName>
</protein>
<dbReference type="AlphaFoldDB" id="A0AAW1HHN6"/>
<name>A0AAW1HHN6_SAPOF</name>
<proteinExistence type="predicted"/>
<reference evidence="1" key="1">
    <citation type="submission" date="2024-03" db="EMBL/GenBank/DDBJ databases">
        <title>WGS assembly of Saponaria officinalis var. Norfolk2.</title>
        <authorList>
            <person name="Jenkins J."/>
            <person name="Shu S."/>
            <person name="Grimwood J."/>
            <person name="Barry K."/>
            <person name="Goodstein D."/>
            <person name="Schmutz J."/>
            <person name="Leebens-Mack J."/>
            <person name="Osbourn A."/>
        </authorList>
    </citation>
    <scope>NUCLEOTIDE SEQUENCE [LARGE SCALE GENOMIC DNA]</scope>
    <source>
        <strain evidence="1">JIC</strain>
    </source>
</reference>
<comment type="caution">
    <text evidence="1">The sequence shown here is derived from an EMBL/GenBank/DDBJ whole genome shotgun (WGS) entry which is preliminary data.</text>
</comment>
<organism evidence="1 2">
    <name type="scientific">Saponaria officinalis</name>
    <name type="common">Common soapwort</name>
    <name type="synonym">Lychnis saponaria</name>
    <dbReference type="NCBI Taxonomy" id="3572"/>
    <lineage>
        <taxon>Eukaryota</taxon>
        <taxon>Viridiplantae</taxon>
        <taxon>Streptophyta</taxon>
        <taxon>Embryophyta</taxon>
        <taxon>Tracheophyta</taxon>
        <taxon>Spermatophyta</taxon>
        <taxon>Magnoliopsida</taxon>
        <taxon>eudicotyledons</taxon>
        <taxon>Gunneridae</taxon>
        <taxon>Pentapetalae</taxon>
        <taxon>Caryophyllales</taxon>
        <taxon>Caryophyllaceae</taxon>
        <taxon>Caryophylleae</taxon>
        <taxon>Saponaria</taxon>
    </lineage>
</organism>
<keyword evidence="2" id="KW-1185">Reference proteome</keyword>
<accession>A0AAW1HHN6</accession>
<dbReference type="Proteomes" id="UP001443914">
    <property type="component" value="Unassembled WGS sequence"/>
</dbReference>
<dbReference type="EMBL" id="JBDFQZ010000011">
    <property type="protein sequence ID" value="KAK9675802.1"/>
    <property type="molecule type" value="Genomic_DNA"/>
</dbReference>
<evidence type="ECO:0000313" key="2">
    <source>
        <dbReference type="Proteomes" id="UP001443914"/>
    </source>
</evidence>
<gene>
    <name evidence="1" type="ORF">RND81_11G032000</name>
</gene>